<dbReference type="Proteomes" id="UP001630127">
    <property type="component" value="Unassembled WGS sequence"/>
</dbReference>
<dbReference type="AlphaFoldDB" id="A0ABD2ZEY3"/>
<protein>
    <submittedName>
        <fullName evidence="3">Uncharacterized protein</fullName>
    </submittedName>
</protein>
<keyword evidence="2" id="KW-0732">Signal</keyword>
<evidence type="ECO:0000313" key="4">
    <source>
        <dbReference type="Proteomes" id="UP001630127"/>
    </source>
</evidence>
<feature type="compositionally biased region" description="Basic residues" evidence="1">
    <location>
        <begin position="80"/>
        <end position="89"/>
    </location>
</feature>
<reference evidence="3 4" key="1">
    <citation type="submission" date="2024-11" db="EMBL/GenBank/DDBJ databases">
        <title>A near-complete genome assembly of Cinchona calisaya.</title>
        <authorList>
            <person name="Lian D.C."/>
            <person name="Zhao X.W."/>
            <person name="Wei L."/>
        </authorList>
    </citation>
    <scope>NUCLEOTIDE SEQUENCE [LARGE SCALE GENOMIC DNA]</scope>
    <source>
        <tissue evidence="3">Nenye</tissue>
    </source>
</reference>
<proteinExistence type="predicted"/>
<gene>
    <name evidence="3" type="ORF">ACH5RR_023727</name>
</gene>
<feature type="region of interest" description="Disordered" evidence="1">
    <location>
        <begin position="65"/>
        <end position="96"/>
    </location>
</feature>
<comment type="caution">
    <text evidence="3">The sequence shown here is derived from an EMBL/GenBank/DDBJ whole genome shotgun (WGS) entry which is preliminary data.</text>
</comment>
<evidence type="ECO:0000256" key="2">
    <source>
        <dbReference type="SAM" id="SignalP"/>
    </source>
</evidence>
<evidence type="ECO:0000313" key="3">
    <source>
        <dbReference type="EMBL" id="KAL3516825.1"/>
    </source>
</evidence>
<accession>A0ABD2ZEY3</accession>
<evidence type="ECO:0000256" key="1">
    <source>
        <dbReference type="SAM" id="MobiDB-lite"/>
    </source>
</evidence>
<name>A0ABD2ZEY3_9GENT</name>
<keyword evidence="4" id="KW-1185">Reference proteome</keyword>
<feature type="chain" id="PRO_5044759665" evidence="2">
    <location>
        <begin position="28"/>
        <end position="122"/>
    </location>
</feature>
<sequence>MTASFDGYLYRLVPVLALWHLWKACNAYVSDSVLTNLSSRMVAIGRDLGKTWKRRAGFVWRLDEEDDAGKNGGYGSGSWRGRRRRRRGLGKGNEEKEGKWMRSSGWEDMWMRMRKEAKKVMI</sequence>
<feature type="signal peptide" evidence="2">
    <location>
        <begin position="1"/>
        <end position="27"/>
    </location>
</feature>
<organism evidence="3 4">
    <name type="scientific">Cinchona calisaya</name>
    <dbReference type="NCBI Taxonomy" id="153742"/>
    <lineage>
        <taxon>Eukaryota</taxon>
        <taxon>Viridiplantae</taxon>
        <taxon>Streptophyta</taxon>
        <taxon>Embryophyta</taxon>
        <taxon>Tracheophyta</taxon>
        <taxon>Spermatophyta</taxon>
        <taxon>Magnoliopsida</taxon>
        <taxon>eudicotyledons</taxon>
        <taxon>Gunneridae</taxon>
        <taxon>Pentapetalae</taxon>
        <taxon>asterids</taxon>
        <taxon>lamiids</taxon>
        <taxon>Gentianales</taxon>
        <taxon>Rubiaceae</taxon>
        <taxon>Cinchonoideae</taxon>
        <taxon>Cinchoneae</taxon>
        <taxon>Cinchona</taxon>
    </lineage>
</organism>
<dbReference type="EMBL" id="JBJUIK010000010">
    <property type="protein sequence ID" value="KAL3516825.1"/>
    <property type="molecule type" value="Genomic_DNA"/>
</dbReference>